<dbReference type="OrthoDB" id="9803667at2"/>
<evidence type="ECO:0000256" key="3">
    <source>
        <dbReference type="ARBA" id="ARBA00012393"/>
    </source>
</evidence>
<keyword evidence="7 13" id="KW-0548">Nucleotidyltransferase</keyword>
<dbReference type="Proteomes" id="UP000231823">
    <property type="component" value="Chromosome"/>
</dbReference>
<keyword evidence="6 13" id="KW-0808">Transferase</keyword>
<protein>
    <recommendedName>
        <fullName evidence="3">FAD synthase</fullName>
        <ecNumber evidence="3">2.7.7.2</ecNumber>
    </recommendedName>
</protein>
<dbReference type="GO" id="GO:0003919">
    <property type="term" value="F:FMN adenylyltransferase activity"/>
    <property type="evidence" value="ECO:0007669"/>
    <property type="project" value="UniProtKB-EC"/>
</dbReference>
<keyword evidence="10" id="KW-0067">ATP-binding</keyword>
<dbReference type="Pfam" id="PF06574">
    <property type="entry name" value="FAD_syn"/>
    <property type="match status" value="1"/>
</dbReference>
<evidence type="ECO:0000256" key="10">
    <source>
        <dbReference type="ARBA" id="ARBA00022840"/>
    </source>
</evidence>
<dbReference type="InterPro" id="IPR015864">
    <property type="entry name" value="FAD_synthase"/>
</dbReference>
<dbReference type="AlphaFoldDB" id="A0A2K8SF44"/>
<keyword evidence="14" id="KW-1185">Reference proteome</keyword>
<evidence type="ECO:0000256" key="4">
    <source>
        <dbReference type="ARBA" id="ARBA00022630"/>
    </source>
</evidence>
<dbReference type="PANTHER" id="PTHR22749">
    <property type="entry name" value="RIBOFLAVIN KINASE/FMN ADENYLYLTRANSFERASE"/>
    <property type="match status" value="1"/>
</dbReference>
<evidence type="ECO:0000256" key="11">
    <source>
        <dbReference type="ARBA" id="ARBA00049494"/>
    </source>
</evidence>
<comment type="pathway">
    <text evidence="1">Cofactor biosynthesis; FAD biosynthesis; FAD from FMN: step 1/1.</text>
</comment>
<name>A0A2K8SF44_9MOLU</name>
<proteinExistence type="inferred from homology"/>
<evidence type="ECO:0000256" key="6">
    <source>
        <dbReference type="ARBA" id="ARBA00022679"/>
    </source>
</evidence>
<evidence type="ECO:0000256" key="2">
    <source>
        <dbReference type="ARBA" id="ARBA00010214"/>
    </source>
</evidence>
<feature type="domain" description="FAD synthetase" evidence="12">
    <location>
        <begin position="20"/>
        <end position="150"/>
    </location>
</feature>
<evidence type="ECO:0000256" key="8">
    <source>
        <dbReference type="ARBA" id="ARBA00022741"/>
    </source>
</evidence>
<organism evidence="13 14">
    <name type="scientific">Spiroplasma floricola 23-6</name>
    <dbReference type="NCBI Taxonomy" id="1336749"/>
    <lineage>
        <taxon>Bacteria</taxon>
        <taxon>Bacillati</taxon>
        <taxon>Mycoplasmatota</taxon>
        <taxon>Mollicutes</taxon>
        <taxon>Entomoplasmatales</taxon>
        <taxon>Spiroplasmataceae</taxon>
        <taxon>Spiroplasma</taxon>
    </lineage>
</organism>
<reference evidence="13 14" key="1">
    <citation type="submission" date="2017-12" db="EMBL/GenBank/DDBJ databases">
        <title>Complete genome sequence of Spiroplasma floricola 23-6 (ATCC 29989).</title>
        <authorList>
            <person name="Tsai Y.-M."/>
            <person name="Wu P.-S."/>
            <person name="Lo W.-S."/>
            <person name="Kuo C.-H."/>
        </authorList>
    </citation>
    <scope>NUCLEOTIDE SEQUENCE [LARGE SCALE GENOMIC DNA]</scope>
    <source>
        <strain evidence="13 14">23-6</strain>
    </source>
</reference>
<dbReference type="GO" id="GO:0008531">
    <property type="term" value="F:riboflavin kinase activity"/>
    <property type="evidence" value="ECO:0007669"/>
    <property type="project" value="TreeGrafter"/>
</dbReference>
<gene>
    <name evidence="13" type="primary">ribC</name>
    <name evidence="13" type="ORF">SFLOR_v1c04080</name>
</gene>
<dbReference type="InterPro" id="IPR023468">
    <property type="entry name" value="Riboflavin_kinase"/>
</dbReference>
<dbReference type="RefSeq" id="WP_100916451.1">
    <property type="nucleotide sequence ID" value="NZ_CP025057.1"/>
</dbReference>
<keyword evidence="13" id="KW-0418">Kinase</keyword>
<dbReference type="Gene3D" id="3.40.50.620">
    <property type="entry name" value="HUPs"/>
    <property type="match status" value="1"/>
</dbReference>
<evidence type="ECO:0000259" key="12">
    <source>
        <dbReference type="Pfam" id="PF06574"/>
    </source>
</evidence>
<dbReference type="GO" id="GO:0009398">
    <property type="term" value="P:FMN biosynthetic process"/>
    <property type="evidence" value="ECO:0007669"/>
    <property type="project" value="TreeGrafter"/>
</dbReference>
<dbReference type="GO" id="GO:0006747">
    <property type="term" value="P:FAD biosynthetic process"/>
    <property type="evidence" value="ECO:0007669"/>
    <property type="project" value="UniProtKB-UniPathway"/>
</dbReference>
<comment type="similarity">
    <text evidence="2">Belongs to the RibF family.</text>
</comment>
<dbReference type="PANTHER" id="PTHR22749:SF6">
    <property type="entry name" value="RIBOFLAVIN KINASE"/>
    <property type="match status" value="1"/>
</dbReference>
<evidence type="ECO:0000313" key="14">
    <source>
        <dbReference type="Proteomes" id="UP000231823"/>
    </source>
</evidence>
<dbReference type="EMBL" id="CP025057">
    <property type="protein sequence ID" value="AUB31460.1"/>
    <property type="molecule type" value="Genomic_DNA"/>
</dbReference>
<keyword evidence="9" id="KW-0274">FAD</keyword>
<sequence length="245" mass="28679">MIKIKTFLNKEEMFDFNITNNIICIGFFEGIHKMHKKIILETKNISKLEKSTSSIITFSEKISDFLNKKSNNFQSKEHKYNLIEKKYNPDFLFEIQVNNEIIKKSPEEFCDFLKTKLSVKKIVVGSDFRFGFKNEGDINFLQNYFGKSNIIVFERVVGISSTLIRENISLGNIDKVKQILGENLTVSLKKVGKNKYLIQDFNITLAKGVYLIKIQKELRKVKIIENIVHFNYLNEFLEIEILEKL</sequence>
<dbReference type="EC" id="2.7.7.2" evidence="3"/>
<evidence type="ECO:0000256" key="9">
    <source>
        <dbReference type="ARBA" id="ARBA00022827"/>
    </source>
</evidence>
<evidence type="ECO:0000256" key="5">
    <source>
        <dbReference type="ARBA" id="ARBA00022643"/>
    </source>
</evidence>
<keyword evidence="5" id="KW-0288">FMN</keyword>
<dbReference type="UniPathway" id="UPA00277">
    <property type="reaction ID" value="UER00407"/>
</dbReference>
<dbReference type="SUPFAM" id="SSF52374">
    <property type="entry name" value="Nucleotidylyl transferase"/>
    <property type="match status" value="1"/>
</dbReference>
<dbReference type="KEGG" id="sfz:SFLOR_v1c04080"/>
<evidence type="ECO:0000313" key="13">
    <source>
        <dbReference type="EMBL" id="AUB31460.1"/>
    </source>
</evidence>
<keyword evidence="4" id="KW-0285">Flavoprotein</keyword>
<comment type="catalytic activity">
    <reaction evidence="11">
        <text>FMN + ATP + H(+) = FAD + diphosphate</text>
        <dbReference type="Rhea" id="RHEA:17237"/>
        <dbReference type="ChEBI" id="CHEBI:15378"/>
        <dbReference type="ChEBI" id="CHEBI:30616"/>
        <dbReference type="ChEBI" id="CHEBI:33019"/>
        <dbReference type="ChEBI" id="CHEBI:57692"/>
        <dbReference type="ChEBI" id="CHEBI:58210"/>
        <dbReference type="EC" id="2.7.7.2"/>
    </reaction>
</comment>
<dbReference type="InterPro" id="IPR014729">
    <property type="entry name" value="Rossmann-like_a/b/a_fold"/>
</dbReference>
<evidence type="ECO:0000256" key="7">
    <source>
        <dbReference type="ARBA" id="ARBA00022695"/>
    </source>
</evidence>
<keyword evidence="8" id="KW-0547">Nucleotide-binding</keyword>
<accession>A0A2K8SF44</accession>
<dbReference type="GO" id="GO:0009231">
    <property type="term" value="P:riboflavin biosynthetic process"/>
    <property type="evidence" value="ECO:0007669"/>
    <property type="project" value="InterPro"/>
</dbReference>
<evidence type="ECO:0000256" key="1">
    <source>
        <dbReference type="ARBA" id="ARBA00004726"/>
    </source>
</evidence>
<dbReference type="GO" id="GO:0005524">
    <property type="term" value="F:ATP binding"/>
    <property type="evidence" value="ECO:0007669"/>
    <property type="project" value="UniProtKB-KW"/>
</dbReference>